<dbReference type="Gene3D" id="3.30.160.170">
    <property type="entry name" value="FlaG-like"/>
    <property type="match status" value="1"/>
</dbReference>
<accession>H2J718</accession>
<dbReference type="EMBL" id="CP003257">
    <property type="protein sequence ID" value="AEX86388.1"/>
    <property type="molecule type" value="Genomic_DNA"/>
</dbReference>
<dbReference type="SUPFAM" id="SSF160214">
    <property type="entry name" value="FlaG-like"/>
    <property type="match status" value="1"/>
</dbReference>
<protein>
    <submittedName>
        <fullName evidence="2">Flagellar protein FlaG</fullName>
    </submittedName>
</protein>
<keyword evidence="2" id="KW-0966">Cell projection</keyword>
<dbReference type="KEGG" id="mpz:Marpi_2012"/>
<evidence type="ECO:0000256" key="1">
    <source>
        <dbReference type="SAM" id="MobiDB-lite"/>
    </source>
</evidence>
<dbReference type="HOGENOM" id="CLU_120910_3_3_0"/>
<dbReference type="Pfam" id="PF03646">
    <property type="entry name" value="FlaG"/>
    <property type="match status" value="1"/>
</dbReference>
<dbReference type="RefSeq" id="WP_014297458.1">
    <property type="nucleotide sequence ID" value="NC_016751.1"/>
</dbReference>
<proteinExistence type="predicted"/>
<dbReference type="STRING" id="443254.Marpi_2012"/>
<feature type="region of interest" description="Disordered" evidence="1">
    <location>
        <begin position="22"/>
        <end position="58"/>
    </location>
</feature>
<keyword evidence="2" id="KW-0282">Flagellum</keyword>
<keyword evidence="3" id="KW-1185">Reference proteome</keyword>
<feature type="compositionally biased region" description="Polar residues" evidence="1">
    <location>
        <begin position="42"/>
        <end position="51"/>
    </location>
</feature>
<organism evidence="2 3">
    <name type="scientific">Marinitoga piezophila (strain DSM 14283 / JCM 11233 / KA3)</name>
    <dbReference type="NCBI Taxonomy" id="443254"/>
    <lineage>
        <taxon>Bacteria</taxon>
        <taxon>Thermotogati</taxon>
        <taxon>Thermotogota</taxon>
        <taxon>Thermotogae</taxon>
        <taxon>Petrotogales</taxon>
        <taxon>Petrotogaceae</taxon>
        <taxon>Marinitoga</taxon>
    </lineage>
</organism>
<reference evidence="3" key="2">
    <citation type="submission" date="2012-01" db="EMBL/GenBank/DDBJ databases">
        <title>Complete sequence of chromosome of Marinitoga piezophila KA3.</title>
        <authorList>
            <person name="Lucas S."/>
            <person name="Han J."/>
            <person name="Lapidus A."/>
            <person name="Cheng J.-F."/>
            <person name="Goodwin L."/>
            <person name="Pitluck S."/>
            <person name="Peters L."/>
            <person name="Mikhailova N."/>
            <person name="Teshima H."/>
            <person name="Detter J.C."/>
            <person name="Han C."/>
            <person name="Tapia R."/>
            <person name="Land M."/>
            <person name="Hauser L."/>
            <person name="Kyrpides N."/>
            <person name="Ivanova N."/>
            <person name="Pagani I."/>
            <person name="Jebbar M."/>
            <person name="Vannier P."/>
            <person name="Oger P."/>
            <person name="Cario A."/>
            <person name="Bartlett D."/>
            <person name="Noll K.M."/>
            <person name="Woyke T."/>
        </authorList>
    </citation>
    <scope>NUCLEOTIDE SEQUENCE [LARGE SCALE GENOMIC DNA]</scope>
    <source>
        <strain evidence="3">DSM 14283 / JCM 11233 / KA3</strain>
    </source>
</reference>
<dbReference type="InterPro" id="IPR035924">
    <property type="entry name" value="FlaG-like_sf"/>
</dbReference>
<name>H2J718_MARPK</name>
<evidence type="ECO:0000313" key="3">
    <source>
        <dbReference type="Proteomes" id="UP000007161"/>
    </source>
</evidence>
<dbReference type="eggNOG" id="COG1334">
    <property type="taxonomic scope" value="Bacteria"/>
</dbReference>
<dbReference type="OrthoDB" id="9799867at2"/>
<evidence type="ECO:0000313" key="2">
    <source>
        <dbReference type="EMBL" id="AEX86388.1"/>
    </source>
</evidence>
<dbReference type="Proteomes" id="UP000007161">
    <property type="component" value="Chromosome"/>
</dbReference>
<dbReference type="AlphaFoldDB" id="H2J718"/>
<dbReference type="PANTHER" id="PTHR37166:SF1">
    <property type="entry name" value="PROTEIN FLAG"/>
    <property type="match status" value="1"/>
</dbReference>
<sequence length="130" mass="14950">MGDLNRISGDFGSFIDSITRDAENSRRLSKNNNNIGEEHQRVQSNQNQQKNNEIKDPEVLSKMIEEKLNKLREIFKGEVKFEVNNDVDMVIVKIIDKDSKKVIRQIPPETAVKIAEMLDKLEGILLDERA</sequence>
<dbReference type="PANTHER" id="PTHR37166">
    <property type="entry name" value="PROTEIN FLAG"/>
    <property type="match status" value="1"/>
</dbReference>
<gene>
    <name evidence="2" type="ordered locus">Marpi_2012</name>
</gene>
<reference evidence="2 3" key="1">
    <citation type="journal article" date="2012" name="J. Bacteriol.">
        <title>Complete Genome Sequence of the Thermophilic, Piezophilic, Heterotrophic Bacterium Marinitoga piezophila KA3.</title>
        <authorList>
            <person name="Lucas S."/>
            <person name="Han J."/>
            <person name="Lapidus A."/>
            <person name="Cheng J.F."/>
            <person name="Goodwin L.A."/>
            <person name="Pitluck S."/>
            <person name="Peters L."/>
            <person name="Mikhailova N."/>
            <person name="Teshima H."/>
            <person name="Detter J.C."/>
            <person name="Han C."/>
            <person name="Tapia R."/>
            <person name="Land M."/>
            <person name="Hauser L."/>
            <person name="Kyrpides N.C."/>
            <person name="Ivanova N."/>
            <person name="Pagani I."/>
            <person name="Vannier P."/>
            <person name="Oger P."/>
            <person name="Bartlett D.H."/>
            <person name="Noll K.M."/>
            <person name="Woyke T."/>
            <person name="Jebbar M."/>
        </authorList>
    </citation>
    <scope>NUCLEOTIDE SEQUENCE [LARGE SCALE GENOMIC DNA]</scope>
    <source>
        <strain evidence="3">DSM 14283 / JCM 11233 / KA3</strain>
    </source>
</reference>
<keyword evidence="2" id="KW-0969">Cilium</keyword>
<dbReference type="InterPro" id="IPR005186">
    <property type="entry name" value="FlaG"/>
</dbReference>